<feature type="transmembrane region" description="Helical" evidence="2">
    <location>
        <begin position="98"/>
        <end position="125"/>
    </location>
</feature>
<dbReference type="VEuPathDB" id="TriTrypDB:LmxM.24.0350"/>
<protein>
    <recommendedName>
        <fullName evidence="5">Transmembrane protein</fullName>
    </recommendedName>
</protein>
<dbReference type="PhylomeDB" id="E9AWM4"/>
<gene>
    <name evidence="3" type="ORF">LMXM_24_0350</name>
</gene>
<evidence type="ECO:0008006" key="5">
    <source>
        <dbReference type="Google" id="ProtNLM"/>
    </source>
</evidence>
<evidence type="ECO:0000256" key="1">
    <source>
        <dbReference type="SAM" id="MobiDB-lite"/>
    </source>
</evidence>
<name>E9AWM4_LEIMU</name>
<dbReference type="OMA" id="VYAGMAH"/>
<evidence type="ECO:0000313" key="4">
    <source>
        <dbReference type="Proteomes" id="UP000007259"/>
    </source>
</evidence>
<feature type="compositionally biased region" description="Basic and acidic residues" evidence="1">
    <location>
        <begin position="246"/>
        <end position="256"/>
    </location>
</feature>
<evidence type="ECO:0000313" key="3">
    <source>
        <dbReference type="EMBL" id="CBZ27360.1"/>
    </source>
</evidence>
<feature type="transmembrane region" description="Helical" evidence="2">
    <location>
        <begin position="33"/>
        <end position="52"/>
    </location>
</feature>
<dbReference type="RefSeq" id="XP_003875846.1">
    <property type="nucleotide sequence ID" value="XM_003875797.1"/>
</dbReference>
<reference evidence="3 4" key="1">
    <citation type="journal article" date="2011" name="Genome Res.">
        <title>Chromosome and gene copy number variation allow major structural change between species and strains of Leishmania.</title>
        <authorList>
            <person name="Rogers M.B."/>
            <person name="Hilley J.D."/>
            <person name="Dickens N.J."/>
            <person name="Wilkes J."/>
            <person name="Bates P.A."/>
            <person name="Depledge D.P."/>
            <person name="Harris D."/>
            <person name="Her Y."/>
            <person name="Herzyk P."/>
            <person name="Imamura H."/>
            <person name="Otto T.D."/>
            <person name="Sanders M."/>
            <person name="Seeger K."/>
            <person name="Dujardin J.C."/>
            <person name="Berriman M."/>
            <person name="Smith D.F."/>
            <person name="Hertz-Fowler C."/>
            <person name="Mottram J.C."/>
        </authorList>
    </citation>
    <scope>NUCLEOTIDE SEQUENCE [LARGE SCALE GENOMIC DNA]</scope>
    <source>
        <strain evidence="3 4">MHOM/GT/2001/U1103</strain>
    </source>
</reference>
<feature type="transmembrane region" description="Helical" evidence="2">
    <location>
        <begin position="64"/>
        <end position="86"/>
    </location>
</feature>
<dbReference type="GeneID" id="13448913"/>
<dbReference type="EMBL" id="FR799577">
    <property type="protein sequence ID" value="CBZ27360.1"/>
    <property type="molecule type" value="Genomic_DNA"/>
</dbReference>
<keyword evidence="2" id="KW-0472">Membrane</keyword>
<keyword evidence="4" id="KW-1185">Reference proteome</keyword>
<sequence length="256" mass="29209">MEVYVHTLRLRVRDAAHLCWTAAFPSDRPSGVYSVYTCIINGSLLAWSFAVVLSHPCETVAGRWVYAGMAHCFINMIFAVLVVVLTRRQIAAGIPEEMSQWLVCFSNPLIAVYSLYVVWEILWIIAVGQFSDGNPHTTCSSHLSVQVAFLVFYLLVGFFLFYSTLITERWRRPRWRRLAAMRHDYLHRTRSRYTVRWNDEYTSVDGDGEPVDLDRVGMSPLDATERTTTLDYASITDDSTTAAGDGRYRDSRDARG</sequence>
<dbReference type="Proteomes" id="UP000007259">
    <property type="component" value="Chromosome 24"/>
</dbReference>
<feature type="transmembrane region" description="Helical" evidence="2">
    <location>
        <begin position="145"/>
        <end position="167"/>
    </location>
</feature>
<accession>E9AWM4</accession>
<proteinExistence type="predicted"/>
<organism evidence="3 4">
    <name type="scientific">Leishmania mexicana (strain MHOM/GT/2001/U1103)</name>
    <dbReference type="NCBI Taxonomy" id="929439"/>
    <lineage>
        <taxon>Eukaryota</taxon>
        <taxon>Discoba</taxon>
        <taxon>Euglenozoa</taxon>
        <taxon>Kinetoplastea</taxon>
        <taxon>Metakinetoplastina</taxon>
        <taxon>Trypanosomatida</taxon>
        <taxon>Trypanosomatidae</taxon>
        <taxon>Leishmaniinae</taxon>
        <taxon>Leishmania</taxon>
    </lineage>
</organism>
<keyword evidence="2" id="KW-0812">Transmembrane</keyword>
<evidence type="ECO:0000256" key="2">
    <source>
        <dbReference type="SAM" id="Phobius"/>
    </source>
</evidence>
<dbReference type="KEGG" id="lmi:LMXM_24_0350"/>
<dbReference type="AlphaFoldDB" id="E9AWM4"/>
<dbReference type="OrthoDB" id="270615at2759"/>
<keyword evidence="2" id="KW-1133">Transmembrane helix</keyword>
<feature type="region of interest" description="Disordered" evidence="1">
    <location>
        <begin position="237"/>
        <end position="256"/>
    </location>
</feature>